<reference evidence="1" key="1">
    <citation type="submission" date="2014-11" db="EMBL/GenBank/DDBJ databases">
        <authorList>
            <person name="Amaro Gonzalez C."/>
        </authorList>
    </citation>
    <scope>NUCLEOTIDE SEQUENCE</scope>
</reference>
<accession>A0A0E9Q8L5</accession>
<reference evidence="1" key="2">
    <citation type="journal article" date="2015" name="Fish Shellfish Immunol.">
        <title>Early steps in the European eel (Anguilla anguilla)-Vibrio vulnificus interaction in the gills: Role of the RtxA13 toxin.</title>
        <authorList>
            <person name="Callol A."/>
            <person name="Pajuelo D."/>
            <person name="Ebbesson L."/>
            <person name="Teles M."/>
            <person name="MacKenzie S."/>
            <person name="Amaro C."/>
        </authorList>
    </citation>
    <scope>NUCLEOTIDE SEQUENCE</scope>
</reference>
<dbReference type="EMBL" id="GBXM01095488">
    <property type="protein sequence ID" value="JAH13089.1"/>
    <property type="molecule type" value="Transcribed_RNA"/>
</dbReference>
<name>A0A0E9Q8L5_ANGAN</name>
<dbReference type="AlphaFoldDB" id="A0A0E9Q8L5"/>
<protein>
    <submittedName>
        <fullName evidence="1">Uncharacterized protein</fullName>
    </submittedName>
</protein>
<organism evidence="1">
    <name type="scientific">Anguilla anguilla</name>
    <name type="common">European freshwater eel</name>
    <name type="synonym">Muraena anguilla</name>
    <dbReference type="NCBI Taxonomy" id="7936"/>
    <lineage>
        <taxon>Eukaryota</taxon>
        <taxon>Metazoa</taxon>
        <taxon>Chordata</taxon>
        <taxon>Craniata</taxon>
        <taxon>Vertebrata</taxon>
        <taxon>Euteleostomi</taxon>
        <taxon>Actinopterygii</taxon>
        <taxon>Neopterygii</taxon>
        <taxon>Teleostei</taxon>
        <taxon>Anguilliformes</taxon>
        <taxon>Anguillidae</taxon>
        <taxon>Anguilla</taxon>
    </lineage>
</organism>
<proteinExistence type="predicted"/>
<evidence type="ECO:0000313" key="1">
    <source>
        <dbReference type="EMBL" id="JAH13089.1"/>
    </source>
</evidence>
<sequence>MFYLGKDMSLLSQISAHMHKIRDINYISCAEVNIFLGFKMNF</sequence>